<evidence type="ECO:0000259" key="1">
    <source>
        <dbReference type="Pfam" id="PF05239"/>
    </source>
</evidence>
<dbReference type="PANTHER" id="PTHR38137">
    <property type="entry name" value="PRC-BARREL DOMAIN PROTEIN"/>
    <property type="match status" value="1"/>
</dbReference>
<reference evidence="2 3" key="1">
    <citation type="journal article" date="2019" name="Nat. Microbiol.">
        <title>Wide diversity of methane and short-chain alkane metabolisms in uncultured archaea.</title>
        <authorList>
            <person name="Borrel G."/>
            <person name="Adam P.S."/>
            <person name="McKay L.J."/>
            <person name="Chen L.X."/>
            <person name="Sierra-Garcia I.N."/>
            <person name="Sieber C.M."/>
            <person name="Letourneur Q."/>
            <person name="Ghozlane A."/>
            <person name="Andersen G.L."/>
            <person name="Li W.J."/>
            <person name="Hallam S.J."/>
            <person name="Muyzer G."/>
            <person name="de Oliveira V.M."/>
            <person name="Inskeep W.P."/>
            <person name="Banfield J.F."/>
            <person name="Gribaldo S."/>
        </authorList>
    </citation>
    <scope>NUCLEOTIDE SEQUENCE [LARGE SCALE GENOMIC DNA]</scope>
    <source>
        <strain evidence="2">NM1a</strain>
    </source>
</reference>
<dbReference type="AlphaFoldDB" id="A0A520KSZ9"/>
<protein>
    <submittedName>
        <fullName evidence="2">PRC-barrel domain containing protein</fullName>
    </submittedName>
</protein>
<dbReference type="SUPFAM" id="SSF50346">
    <property type="entry name" value="PRC-barrel domain"/>
    <property type="match status" value="1"/>
</dbReference>
<evidence type="ECO:0000313" key="2">
    <source>
        <dbReference type="EMBL" id="RZN64870.1"/>
    </source>
</evidence>
<comment type="caution">
    <text evidence="2">The sequence shown here is derived from an EMBL/GenBank/DDBJ whole genome shotgun (WGS) entry which is preliminary data.</text>
</comment>
<dbReference type="Proteomes" id="UP000317158">
    <property type="component" value="Unassembled WGS sequence"/>
</dbReference>
<feature type="domain" description="PRC-barrel" evidence="1">
    <location>
        <begin position="3"/>
        <end position="78"/>
    </location>
</feature>
<proteinExistence type="predicted"/>
<dbReference type="EMBL" id="RXIF01000004">
    <property type="protein sequence ID" value="RZN64870.1"/>
    <property type="molecule type" value="Genomic_DNA"/>
</dbReference>
<dbReference type="Gene3D" id="2.30.30.240">
    <property type="entry name" value="PRC-barrel domain"/>
    <property type="match status" value="1"/>
</dbReference>
<dbReference type="InterPro" id="IPR027275">
    <property type="entry name" value="PRC-brl_dom"/>
</dbReference>
<dbReference type="PANTHER" id="PTHR38137:SF2">
    <property type="entry name" value="PRC-BARREL DOMAIN-CONTAINING PROTEIN"/>
    <property type="match status" value="1"/>
</dbReference>
<dbReference type="InterPro" id="IPR011033">
    <property type="entry name" value="PRC_barrel-like_sf"/>
</dbReference>
<accession>A0A520KSZ9</accession>
<organism evidence="2 3">
    <name type="scientific">Methanoliparum thermophilum</name>
    <dbReference type="NCBI Taxonomy" id="2491083"/>
    <lineage>
        <taxon>Archaea</taxon>
        <taxon>Methanobacteriati</taxon>
        <taxon>Methanobacteriota</taxon>
        <taxon>Candidatus Methanoliparia</taxon>
        <taxon>Candidatus Methanoliparales</taxon>
        <taxon>Candidatus Methanoliparaceae</taxon>
        <taxon>Candidatus Methanoliparum</taxon>
    </lineage>
</organism>
<dbReference type="Pfam" id="PF05239">
    <property type="entry name" value="PRC"/>
    <property type="match status" value="1"/>
</dbReference>
<sequence>MIIFAKSLSNKEIISQDGRMIGHLYNLTVDSDTGDIIDLVVQPNKTLNTKKYRVDGDLILIPFKAVKSIKEYIIVDTMLV</sequence>
<name>A0A520KSZ9_METT2</name>
<gene>
    <name evidence="2" type="ORF">EF806_02135</name>
</gene>
<evidence type="ECO:0000313" key="3">
    <source>
        <dbReference type="Proteomes" id="UP000317158"/>
    </source>
</evidence>